<evidence type="ECO:0000256" key="1">
    <source>
        <dbReference type="SAM" id="SignalP"/>
    </source>
</evidence>
<feature type="signal peptide" evidence="1">
    <location>
        <begin position="1"/>
        <end position="21"/>
    </location>
</feature>
<dbReference type="EMBL" id="BPVZ01000048">
    <property type="protein sequence ID" value="GKV17704.1"/>
    <property type="molecule type" value="Genomic_DNA"/>
</dbReference>
<dbReference type="Proteomes" id="UP001054252">
    <property type="component" value="Unassembled WGS sequence"/>
</dbReference>
<keyword evidence="3" id="KW-1185">Reference proteome</keyword>
<gene>
    <name evidence="2" type="ORF">SLEP1_g28173</name>
</gene>
<feature type="chain" id="PRO_5043573951" evidence="1">
    <location>
        <begin position="22"/>
        <end position="36"/>
    </location>
</feature>
<name>A0AAV5JSY2_9ROSI</name>
<reference evidence="2 3" key="1">
    <citation type="journal article" date="2021" name="Commun. Biol.">
        <title>The genome of Shorea leprosula (Dipterocarpaceae) highlights the ecological relevance of drought in aseasonal tropical rainforests.</title>
        <authorList>
            <person name="Ng K.K.S."/>
            <person name="Kobayashi M.J."/>
            <person name="Fawcett J.A."/>
            <person name="Hatakeyama M."/>
            <person name="Paape T."/>
            <person name="Ng C.H."/>
            <person name="Ang C.C."/>
            <person name="Tnah L.H."/>
            <person name="Lee C.T."/>
            <person name="Nishiyama T."/>
            <person name="Sese J."/>
            <person name="O'Brien M.J."/>
            <person name="Copetti D."/>
            <person name="Mohd Noor M.I."/>
            <person name="Ong R.C."/>
            <person name="Putra M."/>
            <person name="Sireger I.Z."/>
            <person name="Indrioko S."/>
            <person name="Kosugi Y."/>
            <person name="Izuno A."/>
            <person name="Isagi Y."/>
            <person name="Lee S.L."/>
            <person name="Shimizu K.K."/>
        </authorList>
    </citation>
    <scope>NUCLEOTIDE SEQUENCE [LARGE SCALE GENOMIC DNA]</scope>
    <source>
        <strain evidence="2">214</strain>
    </source>
</reference>
<evidence type="ECO:0000313" key="2">
    <source>
        <dbReference type="EMBL" id="GKV17704.1"/>
    </source>
</evidence>
<keyword evidence="1" id="KW-0732">Signal</keyword>
<proteinExistence type="predicted"/>
<dbReference type="AlphaFoldDB" id="A0AAV5JSY2"/>
<sequence length="36" mass="4352">MVMMNLLLLCRLLLWRSKSRSRSRIWCEGEPRICNS</sequence>
<organism evidence="2 3">
    <name type="scientific">Rubroshorea leprosula</name>
    <dbReference type="NCBI Taxonomy" id="152421"/>
    <lineage>
        <taxon>Eukaryota</taxon>
        <taxon>Viridiplantae</taxon>
        <taxon>Streptophyta</taxon>
        <taxon>Embryophyta</taxon>
        <taxon>Tracheophyta</taxon>
        <taxon>Spermatophyta</taxon>
        <taxon>Magnoliopsida</taxon>
        <taxon>eudicotyledons</taxon>
        <taxon>Gunneridae</taxon>
        <taxon>Pentapetalae</taxon>
        <taxon>rosids</taxon>
        <taxon>malvids</taxon>
        <taxon>Malvales</taxon>
        <taxon>Dipterocarpaceae</taxon>
        <taxon>Rubroshorea</taxon>
    </lineage>
</organism>
<comment type="caution">
    <text evidence="2">The sequence shown here is derived from an EMBL/GenBank/DDBJ whole genome shotgun (WGS) entry which is preliminary data.</text>
</comment>
<evidence type="ECO:0000313" key="3">
    <source>
        <dbReference type="Proteomes" id="UP001054252"/>
    </source>
</evidence>
<protein>
    <submittedName>
        <fullName evidence="2">Uncharacterized protein</fullName>
    </submittedName>
</protein>
<accession>A0AAV5JSY2</accession>